<dbReference type="AlphaFoldDB" id="A0AAW1KH84"/>
<keyword evidence="1 4" id="KW-0479">Metal-binding</keyword>
<gene>
    <name evidence="7" type="ORF">QE152_g23587</name>
</gene>
<feature type="domain" description="Alcohol dehydrogenase-like C-terminal" evidence="5">
    <location>
        <begin position="178"/>
        <end position="300"/>
    </location>
</feature>
<feature type="domain" description="Alcohol dehydrogenase-like N-terminal" evidence="6">
    <location>
        <begin position="26"/>
        <end position="137"/>
    </location>
</feature>
<dbReference type="InterPro" id="IPR013154">
    <property type="entry name" value="ADH-like_N"/>
</dbReference>
<dbReference type="PANTHER" id="PTHR43401:SF2">
    <property type="entry name" value="L-THREONINE 3-DEHYDROGENASE"/>
    <property type="match status" value="1"/>
</dbReference>
<dbReference type="EMBL" id="JASPKY010000236">
    <property type="protein sequence ID" value="KAK9717768.1"/>
    <property type="molecule type" value="Genomic_DNA"/>
</dbReference>
<name>A0AAW1KH84_POPJA</name>
<proteinExistence type="inferred from homology"/>
<keyword evidence="3" id="KW-0560">Oxidoreductase</keyword>
<sequence length="343" mass="37448">MQAVVFNLQEKSLGVAEKDIPKVENADEVLVKVAYAGVCGTDLHIIQGEFPIKKDGVTLGHEFSGVIVDIGTSVNMFKIGDHVVVDPNSGCQVCDFCHSGEPHFCETALSTVITGLFKDGGWAEYCLVPQHQIMKIPASITLEQAALCEPLSCLAHGWDKISPIPVGKNILITGAGIIGNLWVICLHLQGHRRVTISEPNPHRRNQLTQLDTGYDAITPDELKDRQGKGVLYDLIIDCSGFGPAIENALSLLNYGGKLCIFGVAPPHVKISISPYEIYLKELTIVSVKINPFTFPKALGLLEALGERYLNYDNLGIKTFSLFQYQEALDCLKKGTIAKAMFKI</sequence>
<dbReference type="Proteomes" id="UP001458880">
    <property type="component" value="Unassembled WGS sequence"/>
</dbReference>
<evidence type="ECO:0000256" key="3">
    <source>
        <dbReference type="ARBA" id="ARBA00023002"/>
    </source>
</evidence>
<evidence type="ECO:0000313" key="8">
    <source>
        <dbReference type="Proteomes" id="UP001458880"/>
    </source>
</evidence>
<comment type="similarity">
    <text evidence="4">Belongs to the zinc-containing alcohol dehydrogenase family.</text>
</comment>
<comment type="cofactor">
    <cofactor evidence="4">
        <name>Zn(2+)</name>
        <dbReference type="ChEBI" id="CHEBI:29105"/>
    </cofactor>
</comment>
<dbReference type="Pfam" id="PF08240">
    <property type="entry name" value="ADH_N"/>
    <property type="match status" value="1"/>
</dbReference>
<dbReference type="Gene3D" id="3.40.50.720">
    <property type="entry name" value="NAD(P)-binding Rossmann-like Domain"/>
    <property type="match status" value="1"/>
</dbReference>
<dbReference type="SUPFAM" id="SSF50129">
    <property type="entry name" value="GroES-like"/>
    <property type="match status" value="1"/>
</dbReference>
<dbReference type="Gene3D" id="3.90.180.10">
    <property type="entry name" value="Medium-chain alcohol dehydrogenases, catalytic domain"/>
    <property type="match status" value="1"/>
</dbReference>
<evidence type="ECO:0000259" key="5">
    <source>
        <dbReference type="Pfam" id="PF00107"/>
    </source>
</evidence>
<keyword evidence="8" id="KW-1185">Reference proteome</keyword>
<comment type="caution">
    <text evidence="7">The sequence shown here is derived from an EMBL/GenBank/DDBJ whole genome shotgun (WGS) entry which is preliminary data.</text>
</comment>
<dbReference type="SUPFAM" id="SSF51735">
    <property type="entry name" value="NAD(P)-binding Rossmann-fold domains"/>
    <property type="match status" value="1"/>
</dbReference>
<organism evidence="7 8">
    <name type="scientific">Popillia japonica</name>
    <name type="common">Japanese beetle</name>
    <dbReference type="NCBI Taxonomy" id="7064"/>
    <lineage>
        <taxon>Eukaryota</taxon>
        <taxon>Metazoa</taxon>
        <taxon>Ecdysozoa</taxon>
        <taxon>Arthropoda</taxon>
        <taxon>Hexapoda</taxon>
        <taxon>Insecta</taxon>
        <taxon>Pterygota</taxon>
        <taxon>Neoptera</taxon>
        <taxon>Endopterygota</taxon>
        <taxon>Coleoptera</taxon>
        <taxon>Polyphaga</taxon>
        <taxon>Scarabaeiformia</taxon>
        <taxon>Scarabaeidae</taxon>
        <taxon>Rutelinae</taxon>
        <taxon>Popillia</taxon>
    </lineage>
</organism>
<evidence type="ECO:0000259" key="6">
    <source>
        <dbReference type="Pfam" id="PF08240"/>
    </source>
</evidence>
<dbReference type="InterPro" id="IPR011032">
    <property type="entry name" value="GroES-like_sf"/>
</dbReference>
<evidence type="ECO:0000256" key="2">
    <source>
        <dbReference type="ARBA" id="ARBA00022833"/>
    </source>
</evidence>
<dbReference type="InterPro" id="IPR036291">
    <property type="entry name" value="NAD(P)-bd_dom_sf"/>
</dbReference>
<dbReference type="InterPro" id="IPR013149">
    <property type="entry name" value="ADH-like_C"/>
</dbReference>
<keyword evidence="2 4" id="KW-0862">Zinc</keyword>
<accession>A0AAW1KH84</accession>
<dbReference type="InterPro" id="IPR050129">
    <property type="entry name" value="Zn_alcohol_dh"/>
</dbReference>
<dbReference type="GO" id="GO:0016491">
    <property type="term" value="F:oxidoreductase activity"/>
    <property type="evidence" value="ECO:0007669"/>
    <property type="project" value="UniProtKB-KW"/>
</dbReference>
<reference evidence="7 8" key="1">
    <citation type="journal article" date="2024" name="BMC Genomics">
        <title>De novo assembly and annotation of Popillia japonica's genome with initial clues to its potential as an invasive pest.</title>
        <authorList>
            <person name="Cucini C."/>
            <person name="Boschi S."/>
            <person name="Funari R."/>
            <person name="Cardaioli E."/>
            <person name="Iannotti N."/>
            <person name="Marturano G."/>
            <person name="Paoli F."/>
            <person name="Bruttini M."/>
            <person name="Carapelli A."/>
            <person name="Frati F."/>
            <person name="Nardi F."/>
        </authorList>
    </citation>
    <scope>NUCLEOTIDE SEQUENCE [LARGE SCALE GENOMIC DNA]</scope>
    <source>
        <strain evidence="7">DMR45628</strain>
    </source>
</reference>
<protein>
    <submittedName>
        <fullName evidence="7">Zinc-binding dehydrogenase</fullName>
    </submittedName>
</protein>
<dbReference type="InterPro" id="IPR002328">
    <property type="entry name" value="ADH_Zn_CS"/>
</dbReference>
<dbReference type="Pfam" id="PF00107">
    <property type="entry name" value="ADH_zinc_N"/>
    <property type="match status" value="1"/>
</dbReference>
<evidence type="ECO:0000256" key="1">
    <source>
        <dbReference type="ARBA" id="ARBA00022723"/>
    </source>
</evidence>
<evidence type="ECO:0000256" key="4">
    <source>
        <dbReference type="RuleBase" id="RU361277"/>
    </source>
</evidence>
<dbReference type="PANTHER" id="PTHR43401">
    <property type="entry name" value="L-THREONINE 3-DEHYDROGENASE"/>
    <property type="match status" value="1"/>
</dbReference>
<dbReference type="GO" id="GO:0008270">
    <property type="term" value="F:zinc ion binding"/>
    <property type="evidence" value="ECO:0007669"/>
    <property type="project" value="InterPro"/>
</dbReference>
<evidence type="ECO:0000313" key="7">
    <source>
        <dbReference type="EMBL" id="KAK9717768.1"/>
    </source>
</evidence>
<dbReference type="PROSITE" id="PS00059">
    <property type="entry name" value="ADH_ZINC"/>
    <property type="match status" value="1"/>
</dbReference>